<sequence>MSGQWACSDQKANCIRPVSKCVIFPLYSTLVRPQLEYTIQLWDPQCLKDMNGPARADPEKGHRNGQKDY</sequence>
<dbReference type="AlphaFoldDB" id="A0A8K1GJX7"/>
<dbReference type="EMBL" id="SWJQ01000193">
    <property type="protein sequence ID" value="TRZ19226.1"/>
    <property type="molecule type" value="Genomic_DNA"/>
</dbReference>
<reference evidence="2" key="1">
    <citation type="submission" date="2019-04" db="EMBL/GenBank/DDBJ databases">
        <title>Genome assembly of Zosterops borbonicus 15179.</title>
        <authorList>
            <person name="Leroy T."/>
            <person name="Anselmetti Y."/>
            <person name="Tilak M.-K."/>
            <person name="Nabholz B."/>
        </authorList>
    </citation>
    <scope>NUCLEOTIDE SEQUENCE</scope>
    <source>
        <strain evidence="2">HGM_15179</strain>
        <tissue evidence="2">Muscle</tissue>
    </source>
</reference>
<comment type="caution">
    <text evidence="2">The sequence shown here is derived from an EMBL/GenBank/DDBJ whole genome shotgun (WGS) entry which is preliminary data.</text>
</comment>
<gene>
    <name evidence="2" type="ORF">HGM15179_007899</name>
</gene>
<organism evidence="2 3">
    <name type="scientific">Zosterops borbonicus</name>
    <dbReference type="NCBI Taxonomy" id="364589"/>
    <lineage>
        <taxon>Eukaryota</taxon>
        <taxon>Metazoa</taxon>
        <taxon>Chordata</taxon>
        <taxon>Craniata</taxon>
        <taxon>Vertebrata</taxon>
        <taxon>Euteleostomi</taxon>
        <taxon>Archelosauria</taxon>
        <taxon>Archosauria</taxon>
        <taxon>Dinosauria</taxon>
        <taxon>Saurischia</taxon>
        <taxon>Theropoda</taxon>
        <taxon>Coelurosauria</taxon>
        <taxon>Aves</taxon>
        <taxon>Neognathae</taxon>
        <taxon>Neoaves</taxon>
        <taxon>Telluraves</taxon>
        <taxon>Australaves</taxon>
        <taxon>Passeriformes</taxon>
        <taxon>Sylvioidea</taxon>
        <taxon>Zosteropidae</taxon>
        <taxon>Zosterops</taxon>
    </lineage>
</organism>
<feature type="compositionally biased region" description="Basic and acidic residues" evidence="1">
    <location>
        <begin position="56"/>
        <end position="69"/>
    </location>
</feature>
<accession>A0A8K1GJX7</accession>
<dbReference type="Proteomes" id="UP000796761">
    <property type="component" value="Unassembled WGS sequence"/>
</dbReference>
<keyword evidence="3" id="KW-1185">Reference proteome</keyword>
<protein>
    <submittedName>
        <fullName evidence="2">Uncharacterized protein</fullName>
    </submittedName>
</protein>
<name>A0A8K1GJX7_9PASS</name>
<feature type="region of interest" description="Disordered" evidence="1">
    <location>
        <begin position="50"/>
        <end position="69"/>
    </location>
</feature>
<evidence type="ECO:0000313" key="3">
    <source>
        <dbReference type="Proteomes" id="UP000796761"/>
    </source>
</evidence>
<evidence type="ECO:0000313" key="2">
    <source>
        <dbReference type="EMBL" id="TRZ19226.1"/>
    </source>
</evidence>
<proteinExistence type="predicted"/>
<dbReference type="OrthoDB" id="426210at2759"/>
<evidence type="ECO:0000256" key="1">
    <source>
        <dbReference type="SAM" id="MobiDB-lite"/>
    </source>
</evidence>